<organism evidence="1 2">
    <name type="scientific">Penicillium camemberti (strain FM 013)</name>
    <dbReference type="NCBI Taxonomy" id="1429867"/>
    <lineage>
        <taxon>Eukaryota</taxon>
        <taxon>Fungi</taxon>
        <taxon>Dikarya</taxon>
        <taxon>Ascomycota</taxon>
        <taxon>Pezizomycotina</taxon>
        <taxon>Eurotiomycetes</taxon>
        <taxon>Eurotiomycetidae</taxon>
        <taxon>Eurotiales</taxon>
        <taxon>Aspergillaceae</taxon>
        <taxon>Penicillium</taxon>
    </lineage>
</organism>
<gene>
    <name evidence="1" type="ORF">PCAMFM013_S009g000251</name>
</gene>
<dbReference type="Proteomes" id="UP000053732">
    <property type="component" value="Unassembled WGS sequence"/>
</dbReference>
<evidence type="ECO:0000313" key="2">
    <source>
        <dbReference type="Proteomes" id="UP000053732"/>
    </source>
</evidence>
<sequence length="75" mass="8833">MVVDYMIYEQVSYGVHSTYEETIFLRQVRIQRVWRVEYLSILDSKATGMSPKQCFWYLSQLAPRGQPVNNATPQD</sequence>
<name>A0A0G4PAG9_PENC3</name>
<protein>
    <submittedName>
        <fullName evidence="1">Str. FM013</fullName>
    </submittedName>
</protein>
<dbReference type="AlphaFoldDB" id="A0A0G4PAG9"/>
<dbReference type="EMBL" id="HG793142">
    <property type="protein sequence ID" value="CRL23311.1"/>
    <property type="molecule type" value="Genomic_DNA"/>
</dbReference>
<reference evidence="1 2" key="1">
    <citation type="journal article" date="2014" name="Nat. Commun.">
        <title>Multiple recent horizontal transfers of a large genomic region in cheese making fungi.</title>
        <authorList>
            <person name="Cheeseman K."/>
            <person name="Ropars J."/>
            <person name="Renault P."/>
            <person name="Dupont J."/>
            <person name="Gouzy J."/>
            <person name="Branca A."/>
            <person name="Abraham A.L."/>
            <person name="Ceppi M."/>
            <person name="Conseiller E."/>
            <person name="Debuchy R."/>
            <person name="Malagnac F."/>
            <person name="Goarin A."/>
            <person name="Silar P."/>
            <person name="Lacoste S."/>
            <person name="Sallet E."/>
            <person name="Bensimon A."/>
            <person name="Giraud T."/>
            <person name="Brygoo Y."/>
        </authorList>
    </citation>
    <scope>NUCLEOTIDE SEQUENCE [LARGE SCALE GENOMIC DNA]</scope>
    <source>
        <strain evidence="2">FM 013</strain>
    </source>
</reference>
<proteinExistence type="predicted"/>
<evidence type="ECO:0000313" key="1">
    <source>
        <dbReference type="EMBL" id="CRL23311.1"/>
    </source>
</evidence>
<accession>A0A0G4PAG9</accession>
<keyword evidence="2" id="KW-1185">Reference proteome</keyword>